<organism evidence="7 8">
    <name type="scientific">Chionoecetes opilio</name>
    <name type="common">Atlantic snow crab</name>
    <name type="synonym">Cancer opilio</name>
    <dbReference type="NCBI Taxonomy" id="41210"/>
    <lineage>
        <taxon>Eukaryota</taxon>
        <taxon>Metazoa</taxon>
        <taxon>Ecdysozoa</taxon>
        <taxon>Arthropoda</taxon>
        <taxon>Crustacea</taxon>
        <taxon>Multicrustacea</taxon>
        <taxon>Malacostraca</taxon>
        <taxon>Eumalacostraca</taxon>
        <taxon>Eucarida</taxon>
        <taxon>Decapoda</taxon>
        <taxon>Pleocyemata</taxon>
        <taxon>Brachyura</taxon>
        <taxon>Eubrachyura</taxon>
        <taxon>Majoidea</taxon>
        <taxon>Majidae</taxon>
        <taxon>Chionoecetes</taxon>
    </lineage>
</organism>
<accession>A0A8J4XSN3</accession>
<dbReference type="EMBL" id="JACEEZ010021983">
    <property type="protein sequence ID" value="KAG0712915.1"/>
    <property type="molecule type" value="Genomic_DNA"/>
</dbReference>
<gene>
    <name evidence="7" type="primary">TMTC4_0</name>
    <name evidence="7" type="ORF">GWK47_001975</name>
</gene>
<evidence type="ECO:0000256" key="2">
    <source>
        <dbReference type="ARBA" id="ARBA00022803"/>
    </source>
</evidence>
<dbReference type="Proteomes" id="UP000770661">
    <property type="component" value="Unassembled WGS sequence"/>
</dbReference>
<keyword evidence="1" id="KW-0677">Repeat</keyword>
<feature type="transmembrane region" description="Helical" evidence="5">
    <location>
        <begin position="325"/>
        <end position="345"/>
    </location>
</feature>
<dbReference type="PANTHER" id="PTHR44216">
    <property type="entry name" value="PROTEIN O-MANNOSYL-TRANSFERASE TMTC2"/>
    <property type="match status" value="1"/>
</dbReference>
<protein>
    <submittedName>
        <fullName evidence="7">Transmembrane and TPR repeat-containing protein 4</fullName>
    </submittedName>
</protein>
<keyword evidence="8" id="KW-1185">Reference proteome</keyword>
<dbReference type="InterPro" id="IPR013618">
    <property type="entry name" value="TMTC_DUF1736"/>
</dbReference>
<feature type="transmembrane region" description="Helical" evidence="5">
    <location>
        <begin position="421"/>
        <end position="440"/>
    </location>
</feature>
<feature type="transmembrane region" description="Helical" evidence="5">
    <location>
        <begin position="391"/>
        <end position="415"/>
    </location>
</feature>
<sequence length="512" mass="55854">MCCAYNYAPQDPQVRMKHTLGFMSLVAVYAPTEMRKTEEKEMFYAKLDFVLDQCPPRDTLIVLGDFNAFTDTVRDGYELCVGPHGTGTRNTNSYLLLNFARFSHAVFGLRPFGFHLVNVLLHSCACLLLTRLLLRLLHLPQGTVLSAGLIFATHPIHTEAVTGLVGRADLLACISFLAAILSYHRAIRADKDDHNDVEGSDDESEAGAAGGGGSSEATLAAITAAAAGEGRKVHALPEGGNWCGGSPWEGLRREGPWSVTEESVGGEGDAVGPSGAGNGGGLVWLRRTGLLAALGTLCKEHAITSLAVCAAWDVIRHRKHVRRVLTFWYLPVFNAWLLLCPLILAHDWQMGSVPLITSPADPRNLASLLFYAALLLLLRAGCVMKGREGKTVLLAVSLLVLPFLPATNLFFTVGFVVAERILYIPSLGYALLVAVGLSRAGRQRAPCHLLLLAVFSCRTLQRNRDWETRETLFVAGLRTLPHNAKMHYNFANLQKDLGNTHLAKQHYQEAIR</sequence>
<evidence type="ECO:0000313" key="7">
    <source>
        <dbReference type="EMBL" id="KAG0712915.1"/>
    </source>
</evidence>
<feature type="region of interest" description="Disordered" evidence="4">
    <location>
        <begin position="192"/>
        <end position="213"/>
    </location>
</feature>
<dbReference type="Gene3D" id="3.60.10.10">
    <property type="entry name" value="Endonuclease/exonuclease/phosphatase"/>
    <property type="match status" value="1"/>
</dbReference>
<dbReference type="GO" id="GO:0005789">
    <property type="term" value="C:endoplasmic reticulum membrane"/>
    <property type="evidence" value="ECO:0007669"/>
    <property type="project" value="TreeGrafter"/>
</dbReference>
<keyword evidence="2" id="KW-0802">TPR repeat</keyword>
<dbReference type="Pfam" id="PF08409">
    <property type="entry name" value="TMTC_DUF1736"/>
    <property type="match status" value="1"/>
</dbReference>
<evidence type="ECO:0000256" key="4">
    <source>
        <dbReference type="SAM" id="MobiDB-lite"/>
    </source>
</evidence>
<evidence type="ECO:0000256" key="1">
    <source>
        <dbReference type="ARBA" id="ARBA00022737"/>
    </source>
</evidence>
<proteinExistence type="predicted"/>
<feature type="transmembrane region" description="Helical" evidence="5">
    <location>
        <begin position="365"/>
        <end position="384"/>
    </location>
</feature>
<feature type="domain" description="DUF1736" evidence="6">
    <location>
        <begin position="318"/>
        <end position="374"/>
    </location>
</feature>
<keyword evidence="5 7" id="KW-0812">Transmembrane</keyword>
<dbReference type="InterPro" id="IPR036691">
    <property type="entry name" value="Endo/exonu/phosph_ase_sf"/>
</dbReference>
<evidence type="ECO:0000313" key="8">
    <source>
        <dbReference type="Proteomes" id="UP000770661"/>
    </source>
</evidence>
<dbReference type="GO" id="GO:0035269">
    <property type="term" value="P:protein O-linked glycosylation via mannose"/>
    <property type="evidence" value="ECO:0007669"/>
    <property type="project" value="TreeGrafter"/>
</dbReference>
<keyword evidence="3 5" id="KW-0472">Membrane</keyword>
<dbReference type="GO" id="GO:0000030">
    <property type="term" value="F:mannosyltransferase activity"/>
    <property type="evidence" value="ECO:0007669"/>
    <property type="project" value="TreeGrafter"/>
</dbReference>
<name>A0A8J4XSN3_CHIOP</name>
<dbReference type="AlphaFoldDB" id="A0A8J4XSN3"/>
<comment type="caution">
    <text evidence="7">The sequence shown here is derived from an EMBL/GenBank/DDBJ whole genome shotgun (WGS) entry which is preliminary data.</text>
</comment>
<evidence type="ECO:0000256" key="3">
    <source>
        <dbReference type="ARBA" id="ARBA00023136"/>
    </source>
</evidence>
<dbReference type="OrthoDB" id="10032188at2759"/>
<evidence type="ECO:0000256" key="5">
    <source>
        <dbReference type="SAM" id="Phobius"/>
    </source>
</evidence>
<dbReference type="PANTHER" id="PTHR44216:SF3">
    <property type="entry name" value="PROTEIN O-MANNOSYL-TRANSFERASE TMTC2"/>
    <property type="match status" value="1"/>
</dbReference>
<keyword evidence="5" id="KW-1133">Transmembrane helix</keyword>
<dbReference type="SUPFAM" id="SSF56219">
    <property type="entry name" value="DNase I-like"/>
    <property type="match status" value="1"/>
</dbReference>
<evidence type="ECO:0000259" key="6">
    <source>
        <dbReference type="Pfam" id="PF08409"/>
    </source>
</evidence>
<feature type="transmembrane region" description="Helical" evidence="5">
    <location>
        <begin position="112"/>
        <end position="134"/>
    </location>
</feature>
<reference evidence="7" key="1">
    <citation type="submission" date="2020-07" db="EMBL/GenBank/DDBJ databases">
        <title>The High-quality genome of the commercially important snow crab, Chionoecetes opilio.</title>
        <authorList>
            <person name="Jeong J.-H."/>
            <person name="Ryu S."/>
        </authorList>
    </citation>
    <scope>NUCLEOTIDE SEQUENCE</scope>
    <source>
        <strain evidence="7">MADBK_172401_WGS</strain>
        <tissue evidence="7">Digestive gland</tissue>
    </source>
</reference>
<dbReference type="InterPro" id="IPR052384">
    <property type="entry name" value="TMTC_O-mannosyltransferase"/>
</dbReference>